<reference evidence="3 4" key="1">
    <citation type="submission" date="2017-06" db="EMBL/GenBank/DDBJ databases">
        <title>Draft genome sequence of anaerobic fermentative bacterium Anaeromicrobium sediminis DY2726D isolated from West Pacific Ocean sediments.</title>
        <authorList>
            <person name="Zeng X."/>
        </authorList>
    </citation>
    <scope>NUCLEOTIDE SEQUENCE [LARGE SCALE GENOMIC DNA]</scope>
    <source>
        <strain evidence="3 4">DY2726D</strain>
    </source>
</reference>
<dbReference type="OrthoDB" id="9803739at2"/>
<keyword evidence="4" id="KW-1185">Reference proteome</keyword>
<comment type="caution">
    <text evidence="3">The sequence shown here is derived from an EMBL/GenBank/DDBJ whole genome shotgun (WGS) entry which is preliminary data.</text>
</comment>
<dbReference type="GO" id="GO:0047661">
    <property type="term" value="F:amino-acid racemase activity"/>
    <property type="evidence" value="ECO:0007669"/>
    <property type="project" value="InterPro"/>
</dbReference>
<dbReference type="PANTHER" id="PTHR21198">
    <property type="entry name" value="GLUTAMATE RACEMASE"/>
    <property type="match status" value="1"/>
</dbReference>
<dbReference type="Gene3D" id="3.40.50.1860">
    <property type="match status" value="2"/>
</dbReference>
<evidence type="ECO:0008006" key="5">
    <source>
        <dbReference type="Google" id="ProtNLM"/>
    </source>
</evidence>
<evidence type="ECO:0000256" key="2">
    <source>
        <dbReference type="ARBA" id="ARBA00023235"/>
    </source>
</evidence>
<dbReference type="Proteomes" id="UP000216024">
    <property type="component" value="Unassembled WGS sequence"/>
</dbReference>
<proteinExistence type="inferred from homology"/>
<dbReference type="AlphaFoldDB" id="A0A267MKZ4"/>
<name>A0A267MKZ4_9FIRM</name>
<dbReference type="Pfam" id="PF01177">
    <property type="entry name" value="Asp_Glu_race"/>
    <property type="match status" value="1"/>
</dbReference>
<keyword evidence="2" id="KW-0413">Isomerase</keyword>
<dbReference type="InterPro" id="IPR015942">
    <property type="entry name" value="Asp/Glu/hydantoin_racemase"/>
</dbReference>
<dbReference type="RefSeq" id="WP_095133542.1">
    <property type="nucleotide sequence ID" value="NZ_NIBG01000007.1"/>
</dbReference>
<protein>
    <recommendedName>
        <fullName evidence="5">Aspartate racemase</fullName>
    </recommendedName>
</protein>
<evidence type="ECO:0000313" key="3">
    <source>
        <dbReference type="EMBL" id="PAB59555.1"/>
    </source>
</evidence>
<organism evidence="3 4">
    <name type="scientific">Anaeromicrobium sediminis</name>
    <dbReference type="NCBI Taxonomy" id="1478221"/>
    <lineage>
        <taxon>Bacteria</taxon>
        <taxon>Bacillati</taxon>
        <taxon>Bacillota</taxon>
        <taxon>Clostridia</taxon>
        <taxon>Peptostreptococcales</taxon>
        <taxon>Thermotaleaceae</taxon>
        <taxon>Anaeromicrobium</taxon>
    </lineage>
</organism>
<comment type="similarity">
    <text evidence="1">Belongs to the aspartate/glutamate racemases family.</text>
</comment>
<dbReference type="NCBIfam" id="TIGR00035">
    <property type="entry name" value="asp_race"/>
    <property type="match status" value="1"/>
</dbReference>
<evidence type="ECO:0000313" key="4">
    <source>
        <dbReference type="Proteomes" id="UP000216024"/>
    </source>
</evidence>
<dbReference type="InterPro" id="IPR004380">
    <property type="entry name" value="Asp_race"/>
</dbReference>
<dbReference type="PANTHER" id="PTHR21198:SF7">
    <property type="entry name" value="ASPARTATE-GLUTAMATE RACEMASE FAMILY"/>
    <property type="match status" value="1"/>
</dbReference>
<sequence>MRKNIGILGGMGPMATASLFKKIISFTDADCDQDHVRIFIDNNTYIPDRTDYITGHGEDPRPYLIESAEKLEQMGADCIIMPCNTAHYFYSDIVKAIDIEFIHMIEETIKNIVETYPGEKNIGLLSTEGTSKSGIYDEIAIAYELNLVKPHGIYQEYVTDLIYGIKAGEEDYHVKKIYETINHMKTEGVNVFILGCTELSIAQEMYNLEGVYVDPMDVLAKSAIKFAFSEMELA</sequence>
<dbReference type="SUPFAM" id="SSF53681">
    <property type="entry name" value="Aspartate/glutamate racemase"/>
    <property type="match status" value="2"/>
</dbReference>
<accession>A0A267MKZ4</accession>
<dbReference type="EMBL" id="NIBG01000007">
    <property type="protein sequence ID" value="PAB59555.1"/>
    <property type="molecule type" value="Genomic_DNA"/>
</dbReference>
<gene>
    <name evidence="3" type="ORF">CCE28_10095</name>
</gene>
<dbReference type="InterPro" id="IPR001920">
    <property type="entry name" value="Asp/Glu_race"/>
</dbReference>
<evidence type="ECO:0000256" key="1">
    <source>
        <dbReference type="ARBA" id="ARBA00007847"/>
    </source>
</evidence>